<gene>
    <name evidence="1" type="ORF">ZHD862_LOCUS27151</name>
</gene>
<sequence length="204" mass="23654">MTDLVNVDDLDSINTRKIHQLTATQEGTIQLLQHLKLLPTTITDPCPKGCNKWYMGYIFRCRECKSKKSIRHGSFFAHSHLSLRTIFELMYYWAKEEDSLEKLKHELEIGSDHTIIDWRNFCRDICAIHYTNNPQKIGGPGHVVEIDESCFGKRKYERGRLIASQQWVFGDIDLTSRKCFLVPVDQRDAATLIPIIEEFILPGK</sequence>
<dbReference type="PANTHER" id="PTHR47163:SF2">
    <property type="entry name" value="SI:DKEY-17M8.2"/>
    <property type="match status" value="1"/>
</dbReference>
<reference evidence="1" key="1">
    <citation type="submission" date="2021-02" db="EMBL/GenBank/DDBJ databases">
        <authorList>
            <person name="Nowell W R."/>
        </authorList>
    </citation>
    <scope>NUCLEOTIDE SEQUENCE</scope>
</reference>
<dbReference type="Proteomes" id="UP000663864">
    <property type="component" value="Unassembled WGS sequence"/>
</dbReference>
<dbReference type="InterPro" id="IPR053164">
    <property type="entry name" value="IS1016-like_transposase"/>
</dbReference>
<accession>A0A815CLG6</accession>
<dbReference type="EMBL" id="CAJNOT010002109">
    <property type="protein sequence ID" value="CAF1285281.1"/>
    <property type="molecule type" value="Genomic_DNA"/>
</dbReference>
<protein>
    <recommendedName>
        <fullName evidence="3">Transposase</fullName>
    </recommendedName>
</protein>
<dbReference type="AlphaFoldDB" id="A0A815CLG6"/>
<evidence type="ECO:0008006" key="3">
    <source>
        <dbReference type="Google" id="ProtNLM"/>
    </source>
</evidence>
<evidence type="ECO:0000313" key="2">
    <source>
        <dbReference type="Proteomes" id="UP000663864"/>
    </source>
</evidence>
<name>A0A815CLG6_9BILA</name>
<evidence type="ECO:0000313" key="1">
    <source>
        <dbReference type="EMBL" id="CAF1285281.1"/>
    </source>
</evidence>
<proteinExistence type="predicted"/>
<organism evidence="1 2">
    <name type="scientific">Rotaria sordida</name>
    <dbReference type="NCBI Taxonomy" id="392033"/>
    <lineage>
        <taxon>Eukaryota</taxon>
        <taxon>Metazoa</taxon>
        <taxon>Spiralia</taxon>
        <taxon>Gnathifera</taxon>
        <taxon>Rotifera</taxon>
        <taxon>Eurotatoria</taxon>
        <taxon>Bdelloidea</taxon>
        <taxon>Philodinida</taxon>
        <taxon>Philodinidae</taxon>
        <taxon>Rotaria</taxon>
    </lineage>
</organism>
<comment type="caution">
    <text evidence="1">The sequence shown here is derived from an EMBL/GenBank/DDBJ whole genome shotgun (WGS) entry which is preliminary data.</text>
</comment>
<dbReference type="PANTHER" id="PTHR47163">
    <property type="entry name" value="DDE_TNP_IS1595 DOMAIN-CONTAINING PROTEIN"/>
    <property type="match status" value="1"/>
</dbReference>